<reference evidence="2" key="1">
    <citation type="submission" date="2020-07" db="EMBL/GenBank/DDBJ databases">
        <title>The High-quality genome of the commercially important snow crab, Chionoecetes opilio.</title>
        <authorList>
            <person name="Jeong J.-H."/>
            <person name="Ryu S."/>
        </authorList>
    </citation>
    <scope>NUCLEOTIDE SEQUENCE</scope>
    <source>
        <strain evidence="2">MADBK_172401_WGS</strain>
        <tissue evidence="2">Digestive gland</tissue>
    </source>
</reference>
<name>A0A8J5CPG0_CHIOP</name>
<comment type="caution">
    <text evidence="2">The sequence shown here is derived from an EMBL/GenBank/DDBJ whole genome shotgun (WGS) entry which is preliminary data.</text>
</comment>
<dbReference type="EMBL" id="JACEEZ010002895">
    <property type="protein sequence ID" value="KAG0727878.1"/>
    <property type="molecule type" value="Genomic_DNA"/>
</dbReference>
<gene>
    <name evidence="2" type="ORF">GWK47_033709</name>
</gene>
<evidence type="ECO:0000313" key="3">
    <source>
        <dbReference type="Proteomes" id="UP000770661"/>
    </source>
</evidence>
<organism evidence="2 3">
    <name type="scientific">Chionoecetes opilio</name>
    <name type="common">Atlantic snow crab</name>
    <name type="synonym">Cancer opilio</name>
    <dbReference type="NCBI Taxonomy" id="41210"/>
    <lineage>
        <taxon>Eukaryota</taxon>
        <taxon>Metazoa</taxon>
        <taxon>Ecdysozoa</taxon>
        <taxon>Arthropoda</taxon>
        <taxon>Crustacea</taxon>
        <taxon>Multicrustacea</taxon>
        <taxon>Malacostraca</taxon>
        <taxon>Eumalacostraca</taxon>
        <taxon>Eucarida</taxon>
        <taxon>Decapoda</taxon>
        <taxon>Pleocyemata</taxon>
        <taxon>Brachyura</taxon>
        <taxon>Eubrachyura</taxon>
        <taxon>Majoidea</taxon>
        <taxon>Majidae</taxon>
        <taxon>Chionoecetes</taxon>
    </lineage>
</organism>
<feature type="compositionally biased region" description="Gly residues" evidence="1">
    <location>
        <begin position="203"/>
        <end position="214"/>
    </location>
</feature>
<keyword evidence="3" id="KW-1185">Reference proteome</keyword>
<proteinExistence type="predicted"/>
<protein>
    <submittedName>
        <fullName evidence="2">Uncharacterized protein</fullName>
    </submittedName>
</protein>
<sequence>MDAIFETTQRENAHLVPPPASGGVCEGLARGGRFVAVSGRTCALQEWQDVPPSRGPARQAQPGFKAPALVIAFKNSALKEATRNHQRNLLRSHTRSPWGARWRQTWQGRDCEHWLSPRWLIVGVLESCVNSAVSRFGRKHEQKAAARDHLTRSVWPWSGRPRGCGSMPHPGVIEPLTHSIYTKRPVMTRGKTMQRTARNTRMGPGGGGGRGGGPSVVFLAYR</sequence>
<accession>A0A8J5CPG0</accession>
<evidence type="ECO:0000256" key="1">
    <source>
        <dbReference type="SAM" id="MobiDB-lite"/>
    </source>
</evidence>
<feature type="region of interest" description="Disordered" evidence="1">
    <location>
        <begin position="190"/>
        <end position="214"/>
    </location>
</feature>
<dbReference type="Proteomes" id="UP000770661">
    <property type="component" value="Unassembled WGS sequence"/>
</dbReference>
<dbReference type="AlphaFoldDB" id="A0A8J5CPG0"/>
<evidence type="ECO:0000313" key="2">
    <source>
        <dbReference type="EMBL" id="KAG0727878.1"/>
    </source>
</evidence>